<sequence length="161" mass="17467">MFVSRVEQHADARAPASWPGVTSKGGCALWGSPGHWALAGVWGYLLLSLRRRFEVWRGKEGGLGNSVFVKKTCINGITHVIVKSEVVSRGIALAVLMPQTFEAKEPLGWAGSNIVSLRARCKVATLYLSLRARCKVATLYLSLRAGCKGNSRHPCISKSCL</sequence>
<dbReference type="Proteomes" id="UP000558488">
    <property type="component" value="Unassembled WGS sequence"/>
</dbReference>
<name>A0A7J7QTC2_PIPKU</name>
<evidence type="ECO:0000313" key="2">
    <source>
        <dbReference type="Proteomes" id="UP000558488"/>
    </source>
</evidence>
<keyword evidence="2" id="KW-1185">Reference proteome</keyword>
<accession>A0A7J7QTC2</accession>
<evidence type="ECO:0000313" key="1">
    <source>
        <dbReference type="EMBL" id="KAF6267023.1"/>
    </source>
</evidence>
<comment type="caution">
    <text evidence="1">The sequence shown here is derived from an EMBL/GenBank/DDBJ whole genome shotgun (WGS) entry which is preliminary data.</text>
</comment>
<protein>
    <submittedName>
        <fullName evidence="1">Uncharacterized protein</fullName>
    </submittedName>
</protein>
<gene>
    <name evidence="1" type="ORF">mPipKuh1_008598</name>
</gene>
<dbReference type="AlphaFoldDB" id="A0A7J7QTC2"/>
<organism evidence="1 2">
    <name type="scientific">Pipistrellus kuhlii</name>
    <name type="common">Kuhl's pipistrelle</name>
    <dbReference type="NCBI Taxonomy" id="59472"/>
    <lineage>
        <taxon>Eukaryota</taxon>
        <taxon>Metazoa</taxon>
        <taxon>Chordata</taxon>
        <taxon>Craniata</taxon>
        <taxon>Vertebrata</taxon>
        <taxon>Euteleostomi</taxon>
        <taxon>Mammalia</taxon>
        <taxon>Eutheria</taxon>
        <taxon>Laurasiatheria</taxon>
        <taxon>Chiroptera</taxon>
        <taxon>Yangochiroptera</taxon>
        <taxon>Vespertilionidae</taxon>
        <taxon>Pipistrellus</taxon>
    </lineage>
</organism>
<dbReference type="EMBL" id="JACAGB010000163">
    <property type="protein sequence ID" value="KAF6267023.1"/>
    <property type="molecule type" value="Genomic_DNA"/>
</dbReference>
<proteinExistence type="predicted"/>
<reference evidence="1 2" key="1">
    <citation type="journal article" date="2020" name="Nature">
        <title>Six reference-quality genomes reveal evolution of bat adaptations.</title>
        <authorList>
            <person name="Jebb D."/>
            <person name="Huang Z."/>
            <person name="Pippel M."/>
            <person name="Hughes G.M."/>
            <person name="Lavrichenko K."/>
            <person name="Devanna P."/>
            <person name="Winkler S."/>
            <person name="Jermiin L.S."/>
            <person name="Skirmuntt E.C."/>
            <person name="Katzourakis A."/>
            <person name="Burkitt-Gray L."/>
            <person name="Ray D.A."/>
            <person name="Sullivan K.A.M."/>
            <person name="Roscito J.G."/>
            <person name="Kirilenko B.M."/>
            <person name="Davalos L.M."/>
            <person name="Corthals A.P."/>
            <person name="Power M.L."/>
            <person name="Jones G."/>
            <person name="Ransome R.D."/>
            <person name="Dechmann D.K.N."/>
            <person name="Locatelli A.G."/>
            <person name="Puechmaille S.J."/>
            <person name="Fedrigo O."/>
            <person name="Jarvis E.D."/>
            <person name="Hiller M."/>
            <person name="Vernes S.C."/>
            <person name="Myers E.W."/>
            <person name="Teeling E.C."/>
        </authorList>
    </citation>
    <scope>NUCLEOTIDE SEQUENCE [LARGE SCALE GENOMIC DNA]</scope>
    <source>
        <strain evidence="1">MPipKuh1</strain>
        <tissue evidence="1">Flight muscle</tissue>
    </source>
</reference>